<feature type="domain" description="Histidine kinase" evidence="4">
    <location>
        <begin position="422"/>
        <end position="604"/>
    </location>
</feature>
<dbReference type="InterPro" id="IPR003018">
    <property type="entry name" value="GAF"/>
</dbReference>
<dbReference type="EMBL" id="BSSV01000001">
    <property type="protein sequence ID" value="GLX84354.1"/>
    <property type="molecule type" value="Genomic_DNA"/>
</dbReference>
<dbReference type="InterPro" id="IPR003594">
    <property type="entry name" value="HATPase_dom"/>
</dbReference>
<evidence type="ECO:0000256" key="1">
    <source>
        <dbReference type="ARBA" id="ARBA00000085"/>
    </source>
</evidence>
<organism evidence="5 6">
    <name type="scientific">Thalassotalea loyana</name>
    <dbReference type="NCBI Taxonomy" id="280483"/>
    <lineage>
        <taxon>Bacteria</taxon>
        <taxon>Pseudomonadati</taxon>
        <taxon>Pseudomonadota</taxon>
        <taxon>Gammaproteobacteria</taxon>
        <taxon>Alteromonadales</taxon>
        <taxon>Colwelliaceae</taxon>
        <taxon>Thalassotalea</taxon>
    </lineage>
</organism>
<dbReference type="CDD" id="cd00082">
    <property type="entry name" value="HisKA"/>
    <property type="match status" value="1"/>
</dbReference>
<dbReference type="Gene3D" id="3.30.565.10">
    <property type="entry name" value="Histidine kinase-like ATPase, C-terminal domain"/>
    <property type="match status" value="1"/>
</dbReference>
<evidence type="ECO:0000259" key="4">
    <source>
        <dbReference type="PROSITE" id="PS50109"/>
    </source>
</evidence>
<evidence type="ECO:0000256" key="3">
    <source>
        <dbReference type="SAM" id="Coils"/>
    </source>
</evidence>
<comment type="caution">
    <text evidence="5">The sequence shown here is derived from an EMBL/GenBank/DDBJ whole genome shotgun (WGS) entry which is preliminary data.</text>
</comment>
<sequence length="604" mass="68181">MPSAREARLEKILASLFELDKHFPDATSLVEYVEKVHEKLSELMYAKNFYLAKYNKDNNTISFIYEVDERTGAQCPIDKIELSSPDLSPTAWVIKNRKPLEMKAGIGPIAEKDGQLWGFGERSHHWIGMPLIGKNGECLGAMVTQSYDENIEFSIEDQKLFRIFGSIVASAVDKHTTVALLESLVEERTEQLEGRLAEKEHSEKLQVALYKIASLVNDEIPMEALYVQVHEIVQTLLLAKNFYIALFDEAENIITVPYYIDEKETEREMGFSMPLGNGFSSYVINTRQAQRIFPEDVDSLVRNGFIKAVVGPQDYSCWLGAPMISSNIVHGLIVVQSYEPGVIYTQEDLRLLNYVANHVAKAAESMQNKQMRKDSQLKLAKQHRVLEQQNKSLNDTLNVLKKTQQELIQKEKMASLGGLVAGIAHEINTPLGICVTGVSHLMEEYNDVRKSLQDESLTQDQLDDFFEEIEQVGQILTTNMQRAADLVNSFKQVAVDQSSNSVRDIEFEQYIHGVILSLKPTLKKKKHVITVQCPSTISIRANAGALSQVLSNLLLNSYIHGFDGIEQGKILINVEERNGFILMRYQDDGNGIDNQALEQLFDPF</sequence>
<dbReference type="SUPFAM" id="SSF55874">
    <property type="entry name" value="ATPase domain of HSP90 chaperone/DNA topoisomerase II/histidine kinase"/>
    <property type="match status" value="1"/>
</dbReference>
<dbReference type="InterPro" id="IPR005467">
    <property type="entry name" value="His_kinase_dom"/>
</dbReference>
<dbReference type="Pfam" id="PF13185">
    <property type="entry name" value="GAF_2"/>
    <property type="match status" value="1"/>
</dbReference>
<evidence type="ECO:0000256" key="2">
    <source>
        <dbReference type="ARBA" id="ARBA00012438"/>
    </source>
</evidence>
<gene>
    <name evidence="5" type="ORF">tloyanaT_06060</name>
</gene>
<dbReference type="PANTHER" id="PTHR43065">
    <property type="entry name" value="SENSOR HISTIDINE KINASE"/>
    <property type="match status" value="1"/>
</dbReference>
<dbReference type="InterPro" id="IPR036097">
    <property type="entry name" value="HisK_dim/P_sf"/>
</dbReference>
<dbReference type="SUPFAM" id="SSF55781">
    <property type="entry name" value="GAF domain-like"/>
    <property type="match status" value="2"/>
</dbReference>
<dbReference type="SMART" id="SM00065">
    <property type="entry name" value="GAF"/>
    <property type="match status" value="2"/>
</dbReference>
<evidence type="ECO:0000313" key="6">
    <source>
        <dbReference type="Proteomes" id="UP001157134"/>
    </source>
</evidence>
<dbReference type="InterPro" id="IPR036890">
    <property type="entry name" value="HATPase_C_sf"/>
</dbReference>
<dbReference type="Proteomes" id="UP001157134">
    <property type="component" value="Unassembled WGS sequence"/>
</dbReference>
<dbReference type="InterPro" id="IPR003661">
    <property type="entry name" value="HisK_dim/P_dom"/>
</dbReference>
<feature type="coiled-coil region" evidence="3">
    <location>
        <begin position="383"/>
        <end position="410"/>
    </location>
</feature>
<dbReference type="InterPro" id="IPR029016">
    <property type="entry name" value="GAF-like_dom_sf"/>
</dbReference>
<proteinExistence type="predicted"/>
<evidence type="ECO:0000313" key="5">
    <source>
        <dbReference type="EMBL" id="GLX84354.1"/>
    </source>
</evidence>
<protein>
    <recommendedName>
        <fullName evidence="2">histidine kinase</fullName>
        <ecNumber evidence="2">2.7.13.3</ecNumber>
    </recommendedName>
</protein>
<dbReference type="EC" id="2.7.13.3" evidence="2"/>
<name>A0ABQ6HA14_9GAMM</name>
<comment type="catalytic activity">
    <reaction evidence="1">
        <text>ATP + protein L-histidine = ADP + protein N-phospho-L-histidine.</text>
        <dbReference type="EC" id="2.7.13.3"/>
    </reaction>
</comment>
<keyword evidence="6" id="KW-1185">Reference proteome</keyword>
<dbReference type="PANTHER" id="PTHR43065:SF47">
    <property type="match status" value="1"/>
</dbReference>
<reference evidence="5 6" key="1">
    <citation type="submission" date="2023-03" db="EMBL/GenBank/DDBJ databases">
        <title>Thalassotalea loyana LMG 22536T draft genome sequence.</title>
        <authorList>
            <person name="Sawabe T."/>
        </authorList>
    </citation>
    <scope>NUCLEOTIDE SEQUENCE [LARGE SCALE GENOMIC DNA]</scope>
    <source>
        <strain evidence="5 6">LMG 22536</strain>
    </source>
</reference>
<dbReference type="Pfam" id="PF02518">
    <property type="entry name" value="HATPase_c"/>
    <property type="match status" value="1"/>
</dbReference>
<accession>A0ABQ6HA14</accession>
<keyword evidence="3" id="KW-0175">Coiled coil</keyword>
<dbReference type="Gene3D" id="3.30.450.40">
    <property type="match status" value="2"/>
</dbReference>
<dbReference type="PROSITE" id="PS50109">
    <property type="entry name" value="HIS_KIN"/>
    <property type="match status" value="1"/>
</dbReference>
<dbReference type="RefSeq" id="WP_284295911.1">
    <property type="nucleotide sequence ID" value="NZ_BSSV01000001.1"/>
</dbReference>
<dbReference type="Gene3D" id="1.10.287.130">
    <property type="match status" value="1"/>
</dbReference>
<dbReference type="SUPFAM" id="SSF47384">
    <property type="entry name" value="Homodimeric domain of signal transducing histidine kinase"/>
    <property type="match status" value="1"/>
</dbReference>